<protein>
    <recommendedName>
        <fullName evidence="2">Cell shape-determining protein MreC</fullName>
    </recommendedName>
    <alternativeName>
        <fullName evidence="4">Cell shape protein MreC</fullName>
    </alternativeName>
</protein>
<name>A0A1F5KJ66_9BACT</name>
<evidence type="ECO:0000256" key="5">
    <source>
        <dbReference type="SAM" id="Coils"/>
    </source>
</evidence>
<sequence>MKTLLSDFQRFALLLLISLLIALLDFKNIFLIPKGLLQVVSVPIQYGLYKTSLLVTKQFEFIVNSRMAAKERQALQEQLAQILSENANLRRKLAETQALRTQAEVLSPQTYNTVAARPVGFSRYLKIDKGSDHKIKAGQPVVYKDNLIGEVRSVTPKQSEVQLITDPDSKVAAFISSDQGKAKGILNGQFGAEMIMDKILHGESVADKDLVYSEGSESKFPRGLILGQVIRVEDRQNEVFKQAIVKPVFVVGDLDLVFVIVE</sequence>
<feature type="domain" description="Rod shape-determining protein MreC beta-barrel core" evidence="6">
    <location>
        <begin position="116"/>
        <end position="260"/>
    </location>
</feature>
<evidence type="ECO:0000313" key="8">
    <source>
        <dbReference type="Proteomes" id="UP000177328"/>
    </source>
</evidence>
<evidence type="ECO:0000256" key="3">
    <source>
        <dbReference type="ARBA" id="ARBA00022960"/>
    </source>
</evidence>
<dbReference type="InterPro" id="IPR042175">
    <property type="entry name" value="Cell/Rod_MreC_2"/>
</dbReference>
<dbReference type="PANTHER" id="PTHR34138:SF1">
    <property type="entry name" value="CELL SHAPE-DETERMINING PROTEIN MREC"/>
    <property type="match status" value="1"/>
</dbReference>
<dbReference type="Pfam" id="PF04085">
    <property type="entry name" value="MreC"/>
    <property type="match status" value="1"/>
</dbReference>
<comment type="caution">
    <text evidence="7">The sequence shown here is derived from an EMBL/GenBank/DDBJ whole genome shotgun (WGS) entry which is preliminary data.</text>
</comment>
<dbReference type="PIRSF" id="PIRSF038471">
    <property type="entry name" value="MreC"/>
    <property type="match status" value="1"/>
</dbReference>
<dbReference type="EMBL" id="MFDD01000007">
    <property type="protein sequence ID" value="OGE40661.1"/>
    <property type="molecule type" value="Genomic_DNA"/>
</dbReference>
<proteinExistence type="inferred from homology"/>
<dbReference type="Proteomes" id="UP000177328">
    <property type="component" value="Unassembled WGS sequence"/>
</dbReference>
<keyword evidence="5" id="KW-0175">Coiled coil</keyword>
<evidence type="ECO:0000256" key="2">
    <source>
        <dbReference type="ARBA" id="ARBA00013855"/>
    </source>
</evidence>
<evidence type="ECO:0000259" key="6">
    <source>
        <dbReference type="Pfam" id="PF04085"/>
    </source>
</evidence>
<keyword evidence="3" id="KW-0133">Cell shape</keyword>
<feature type="coiled-coil region" evidence="5">
    <location>
        <begin position="65"/>
        <end position="106"/>
    </location>
</feature>
<comment type="similarity">
    <text evidence="1">Belongs to the MreC family.</text>
</comment>
<dbReference type="Gene3D" id="2.40.10.340">
    <property type="entry name" value="Rod shape-determining protein MreC, domain 1"/>
    <property type="match status" value="1"/>
</dbReference>
<dbReference type="GO" id="GO:0008360">
    <property type="term" value="P:regulation of cell shape"/>
    <property type="evidence" value="ECO:0007669"/>
    <property type="project" value="UniProtKB-KW"/>
</dbReference>
<dbReference type="Gene3D" id="2.40.10.350">
    <property type="entry name" value="Rod shape-determining protein MreC, domain 2"/>
    <property type="match status" value="1"/>
</dbReference>
<dbReference type="InterPro" id="IPR007221">
    <property type="entry name" value="MreC"/>
</dbReference>
<reference evidence="7 8" key="1">
    <citation type="journal article" date="2016" name="Nat. Commun.">
        <title>Thousands of microbial genomes shed light on interconnected biogeochemical processes in an aquifer system.</title>
        <authorList>
            <person name="Anantharaman K."/>
            <person name="Brown C.T."/>
            <person name="Hug L.A."/>
            <person name="Sharon I."/>
            <person name="Castelle C.J."/>
            <person name="Probst A.J."/>
            <person name="Thomas B.C."/>
            <person name="Singh A."/>
            <person name="Wilkins M.J."/>
            <person name="Karaoz U."/>
            <person name="Brodie E.L."/>
            <person name="Williams K.H."/>
            <person name="Hubbard S.S."/>
            <person name="Banfield J.F."/>
        </authorList>
    </citation>
    <scope>NUCLEOTIDE SEQUENCE [LARGE SCALE GENOMIC DNA]</scope>
</reference>
<organism evidence="7 8">
    <name type="scientific">Candidatus Daviesbacteria bacterium RIFCSPHIGHO2_02_FULL_43_12</name>
    <dbReference type="NCBI Taxonomy" id="1797776"/>
    <lineage>
        <taxon>Bacteria</taxon>
        <taxon>Candidatus Daviesiibacteriota</taxon>
    </lineage>
</organism>
<gene>
    <name evidence="7" type="ORF">A3D25_05895</name>
</gene>
<evidence type="ECO:0000313" key="7">
    <source>
        <dbReference type="EMBL" id="OGE40661.1"/>
    </source>
</evidence>
<evidence type="ECO:0000256" key="4">
    <source>
        <dbReference type="ARBA" id="ARBA00032089"/>
    </source>
</evidence>
<evidence type="ECO:0000256" key="1">
    <source>
        <dbReference type="ARBA" id="ARBA00009369"/>
    </source>
</evidence>
<dbReference type="InterPro" id="IPR042177">
    <property type="entry name" value="Cell/Rod_1"/>
</dbReference>
<dbReference type="InterPro" id="IPR055342">
    <property type="entry name" value="MreC_beta-barrel_core"/>
</dbReference>
<dbReference type="GO" id="GO:0005886">
    <property type="term" value="C:plasma membrane"/>
    <property type="evidence" value="ECO:0007669"/>
    <property type="project" value="TreeGrafter"/>
</dbReference>
<accession>A0A1F5KJ66</accession>
<dbReference type="PANTHER" id="PTHR34138">
    <property type="entry name" value="CELL SHAPE-DETERMINING PROTEIN MREC"/>
    <property type="match status" value="1"/>
</dbReference>
<dbReference type="AlphaFoldDB" id="A0A1F5KJ66"/>